<feature type="compositionally biased region" description="Low complexity" evidence="1">
    <location>
        <begin position="45"/>
        <end position="57"/>
    </location>
</feature>
<reference evidence="2 3" key="1">
    <citation type="submission" date="2017-01" db="EMBL/GenBank/DDBJ databases">
        <authorList>
            <person name="Mah S.A."/>
            <person name="Swanson W.J."/>
            <person name="Moy G.W."/>
            <person name="Vacquier V.D."/>
        </authorList>
    </citation>
    <scope>NUCLEOTIDE SEQUENCE [LARGE SCALE GENOMIC DNA]</scope>
    <source>
        <strain evidence="2 3">GSMNP</strain>
    </source>
</reference>
<comment type="caution">
    <text evidence="2">The sequence shown here is derived from an EMBL/GenBank/DDBJ whole genome shotgun (WGS) entry which is preliminary data.</text>
</comment>
<name>A0A1R1XIR0_9FUNG</name>
<dbReference type="AlphaFoldDB" id="A0A1R1XIR0"/>
<dbReference type="EMBL" id="LSSN01003030">
    <property type="protein sequence ID" value="OMJ14525.1"/>
    <property type="molecule type" value="Genomic_DNA"/>
</dbReference>
<evidence type="ECO:0000256" key="1">
    <source>
        <dbReference type="SAM" id="MobiDB-lite"/>
    </source>
</evidence>
<protein>
    <submittedName>
        <fullName evidence="2">Uncharacterized protein</fullName>
    </submittedName>
</protein>
<evidence type="ECO:0000313" key="3">
    <source>
        <dbReference type="Proteomes" id="UP000187283"/>
    </source>
</evidence>
<organism evidence="2 3">
    <name type="scientific">Smittium culicis</name>
    <dbReference type="NCBI Taxonomy" id="133412"/>
    <lineage>
        <taxon>Eukaryota</taxon>
        <taxon>Fungi</taxon>
        <taxon>Fungi incertae sedis</taxon>
        <taxon>Zoopagomycota</taxon>
        <taxon>Kickxellomycotina</taxon>
        <taxon>Harpellomycetes</taxon>
        <taxon>Harpellales</taxon>
        <taxon>Legeriomycetaceae</taxon>
        <taxon>Smittium</taxon>
    </lineage>
</organism>
<keyword evidence="3" id="KW-1185">Reference proteome</keyword>
<sequence length="80" mass="8910">MILDLKIDCLHIGTGLGYNDIISMGYSSDIESNYKCEEKPDNDENGSISNNNEDNGIENDINVFFGFEKGDKFIENGLVI</sequence>
<feature type="region of interest" description="Disordered" evidence="1">
    <location>
        <begin position="33"/>
        <end position="57"/>
    </location>
</feature>
<gene>
    <name evidence="2" type="ORF">AYI70_g7817</name>
</gene>
<evidence type="ECO:0000313" key="2">
    <source>
        <dbReference type="EMBL" id="OMJ14525.1"/>
    </source>
</evidence>
<dbReference type="Proteomes" id="UP000187283">
    <property type="component" value="Unassembled WGS sequence"/>
</dbReference>
<proteinExistence type="predicted"/>
<accession>A0A1R1XIR0</accession>